<name>A0A226DTM7_FOLCA</name>
<sequence>MVGIPKLATLRRIRMEGKAMDDLDGDLVKDLVLRKAQFDQMEHLKGALRKKKIVQNEDEDESSHSEYKLVGYIQKISVFPFVVALFTAKQFGILRTLLKMNKDTALHMDATSSLTTTLHQPYTGSRQLYYAIVVTLPDVKDISCIPIAEFVSNRHTVDEIASFLHFYFKKYAEYTGTQKIHFGIRRAETDASLALISGILSALEIGPLNVYLRDCWENLTTSRAMIFVHYICRRHAIQFLKAKVIEHYGRTSEGSKFFIKWLHAFVICSDLWSMSAKMVSALIVCGTRANVALVQSTINSVSNPTSRTGLEPWKILKLENVPKTPPFYLMSPFGYFAVLLGHTNNVDIPKYVLDKIPEIDSDNSSLNEEETSPTNPHYNQKFLMYLLRDVFPLAPMMTHMLLYLNNLPIVQDTNAYSESWFNKMKSRF</sequence>
<dbReference type="Proteomes" id="UP000198287">
    <property type="component" value="Unassembled WGS sequence"/>
</dbReference>
<gene>
    <name evidence="1" type="ORF">Fcan01_16530</name>
</gene>
<dbReference type="STRING" id="158441.A0A226DTM7"/>
<dbReference type="EMBL" id="LNIX01000011">
    <property type="protein sequence ID" value="OXA48420.1"/>
    <property type="molecule type" value="Genomic_DNA"/>
</dbReference>
<comment type="caution">
    <text evidence="1">The sequence shown here is derived from an EMBL/GenBank/DDBJ whole genome shotgun (WGS) entry which is preliminary data.</text>
</comment>
<proteinExistence type="predicted"/>
<protein>
    <submittedName>
        <fullName evidence="1">Uncharacterized protein</fullName>
    </submittedName>
</protein>
<evidence type="ECO:0000313" key="2">
    <source>
        <dbReference type="Proteomes" id="UP000198287"/>
    </source>
</evidence>
<organism evidence="1 2">
    <name type="scientific">Folsomia candida</name>
    <name type="common">Springtail</name>
    <dbReference type="NCBI Taxonomy" id="158441"/>
    <lineage>
        <taxon>Eukaryota</taxon>
        <taxon>Metazoa</taxon>
        <taxon>Ecdysozoa</taxon>
        <taxon>Arthropoda</taxon>
        <taxon>Hexapoda</taxon>
        <taxon>Collembola</taxon>
        <taxon>Entomobryomorpha</taxon>
        <taxon>Isotomoidea</taxon>
        <taxon>Isotomidae</taxon>
        <taxon>Proisotominae</taxon>
        <taxon>Folsomia</taxon>
    </lineage>
</organism>
<accession>A0A226DTM7</accession>
<evidence type="ECO:0000313" key="1">
    <source>
        <dbReference type="EMBL" id="OXA48420.1"/>
    </source>
</evidence>
<dbReference type="AlphaFoldDB" id="A0A226DTM7"/>
<reference evidence="1 2" key="1">
    <citation type="submission" date="2015-12" db="EMBL/GenBank/DDBJ databases">
        <title>The genome of Folsomia candida.</title>
        <authorList>
            <person name="Faddeeva A."/>
            <person name="Derks M.F."/>
            <person name="Anvar Y."/>
            <person name="Smit S."/>
            <person name="Van Straalen N."/>
            <person name="Roelofs D."/>
        </authorList>
    </citation>
    <scope>NUCLEOTIDE SEQUENCE [LARGE SCALE GENOMIC DNA]</scope>
    <source>
        <strain evidence="1 2">VU population</strain>
        <tissue evidence="1">Whole body</tissue>
    </source>
</reference>
<dbReference type="OrthoDB" id="8298976at2759"/>
<keyword evidence="2" id="KW-1185">Reference proteome</keyword>